<evidence type="ECO:0000313" key="6">
    <source>
        <dbReference type="EMBL" id="MDQ0467909.1"/>
    </source>
</evidence>
<accession>A0ABU0J3N6</accession>
<protein>
    <submittedName>
        <fullName evidence="6">3-oxosteroid 1-dehydrogenase</fullName>
        <ecNumber evidence="6">1.3.99.4</ecNumber>
    </submittedName>
</protein>
<evidence type="ECO:0000256" key="1">
    <source>
        <dbReference type="ARBA" id="ARBA00001974"/>
    </source>
</evidence>
<dbReference type="EC" id="1.3.99.4" evidence="6"/>
<dbReference type="InterPro" id="IPR003953">
    <property type="entry name" value="FAD-dep_OxRdtase_2_FAD-bd"/>
</dbReference>
<dbReference type="InterPro" id="IPR036188">
    <property type="entry name" value="FAD/NAD-bd_sf"/>
</dbReference>
<evidence type="ECO:0000256" key="4">
    <source>
        <dbReference type="ARBA" id="ARBA00023002"/>
    </source>
</evidence>
<sequence>MNGNEESCDVLVIGSGSAALSAALRAAAGGLDVLVLEKTGWLGGTSAMSGAGVWLPANPIAKAAGLDDSPEEALAYLRAVSPPGWQVEEDRLWQAFAEAAPRLAAFLIERTPLRFELIDEPDPMSEQPGGKLRGRMLSPKALSRRLLGRHAGTLRRSTLPHLFTYREMVDSDPYHHPVRAALRVLPKLAWRLLTDAGGQGTALMTGLLKGCLDAGCRIELKSRAMELLRDESNAVTGAAVEQDGRRRTIRARRGVVLATGGFEWHAGLLAEHFPGPLDRRGSPRTNAGDGQIMAAAAGARLDRMDQANIYPCLPTTYEGQPHGLPFTFQAEPHSIVVDRHGRRFISESDFNIGEAMDRRDPATGEPVHLPVWLIGDRRLLRRSLPFLWYARKQPGWVIKAPSIEALAGRTGVPAGALAETIARFNRFCDQGRDEDFARGESAWESYKSHGPEGKFGRLDEAPFVAMSLNRSILGTKGGARTNERGQVLREDGSIIAGLYAAGLAMANPIGTRAVGAGTTLGPNLTWGFICAETLLRENR</sequence>
<dbReference type="EMBL" id="JAUSVX010000001">
    <property type="protein sequence ID" value="MDQ0467909.1"/>
    <property type="molecule type" value="Genomic_DNA"/>
</dbReference>
<keyword evidence="2" id="KW-0285">Flavoprotein</keyword>
<dbReference type="SUPFAM" id="SSF56425">
    <property type="entry name" value="Succinate dehydrogenase/fumarate reductase flavoprotein, catalytic domain"/>
    <property type="match status" value="1"/>
</dbReference>
<keyword evidence="7" id="KW-1185">Reference proteome</keyword>
<proteinExistence type="predicted"/>
<dbReference type="PANTHER" id="PTHR43400">
    <property type="entry name" value="FUMARATE REDUCTASE"/>
    <property type="match status" value="1"/>
</dbReference>
<dbReference type="GO" id="GO:0047571">
    <property type="term" value="F:3-oxosteroid 1-dehydrogenase activity"/>
    <property type="evidence" value="ECO:0007669"/>
    <property type="project" value="UniProtKB-EC"/>
</dbReference>
<dbReference type="Pfam" id="PF00890">
    <property type="entry name" value="FAD_binding_2"/>
    <property type="match status" value="1"/>
</dbReference>
<comment type="cofactor">
    <cofactor evidence="1">
        <name>FAD</name>
        <dbReference type="ChEBI" id="CHEBI:57692"/>
    </cofactor>
</comment>
<dbReference type="RefSeq" id="WP_307268233.1">
    <property type="nucleotide sequence ID" value="NZ_JAUSVX010000001.1"/>
</dbReference>
<dbReference type="Gene3D" id="3.50.50.60">
    <property type="entry name" value="FAD/NAD(P)-binding domain"/>
    <property type="match status" value="1"/>
</dbReference>
<dbReference type="SUPFAM" id="SSF51905">
    <property type="entry name" value="FAD/NAD(P)-binding domain"/>
    <property type="match status" value="1"/>
</dbReference>
<reference evidence="6 7" key="1">
    <citation type="submission" date="2023-07" db="EMBL/GenBank/DDBJ databases">
        <title>Genomic Encyclopedia of Type Strains, Phase IV (KMG-IV): sequencing the most valuable type-strain genomes for metagenomic binning, comparative biology and taxonomic classification.</title>
        <authorList>
            <person name="Goeker M."/>
        </authorList>
    </citation>
    <scope>NUCLEOTIDE SEQUENCE [LARGE SCALE GENOMIC DNA]</scope>
    <source>
        <strain evidence="6 7">DSM 19619</strain>
    </source>
</reference>
<gene>
    <name evidence="6" type="ORF">QO011_000904</name>
</gene>
<evidence type="ECO:0000313" key="7">
    <source>
        <dbReference type="Proteomes" id="UP001242480"/>
    </source>
</evidence>
<dbReference type="InterPro" id="IPR027477">
    <property type="entry name" value="Succ_DH/fumarate_Rdtase_cat_sf"/>
</dbReference>
<evidence type="ECO:0000259" key="5">
    <source>
        <dbReference type="Pfam" id="PF00890"/>
    </source>
</evidence>
<name>A0ABU0J3N6_9HYPH</name>
<evidence type="ECO:0000256" key="2">
    <source>
        <dbReference type="ARBA" id="ARBA00022630"/>
    </source>
</evidence>
<keyword evidence="4 6" id="KW-0560">Oxidoreductase</keyword>
<organism evidence="6 7">
    <name type="scientific">Labrys wisconsinensis</name>
    <dbReference type="NCBI Taxonomy" id="425677"/>
    <lineage>
        <taxon>Bacteria</taxon>
        <taxon>Pseudomonadati</taxon>
        <taxon>Pseudomonadota</taxon>
        <taxon>Alphaproteobacteria</taxon>
        <taxon>Hyphomicrobiales</taxon>
        <taxon>Xanthobacteraceae</taxon>
        <taxon>Labrys</taxon>
    </lineage>
</organism>
<dbReference type="PANTHER" id="PTHR43400:SF10">
    <property type="entry name" value="3-OXOSTEROID 1-DEHYDROGENASE"/>
    <property type="match status" value="1"/>
</dbReference>
<dbReference type="InterPro" id="IPR050315">
    <property type="entry name" value="FAD-oxidoreductase_2"/>
</dbReference>
<dbReference type="Proteomes" id="UP001242480">
    <property type="component" value="Unassembled WGS sequence"/>
</dbReference>
<keyword evidence="3" id="KW-0274">FAD</keyword>
<evidence type="ECO:0000256" key="3">
    <source>
        <dbReference type="ARBA" id="ARBA00022827"/>
    </source>
</evidence>
<feature type="domain" description="FAD-dependent oxidoreductase 2 FAD-binding" evidence="5">
    <location>
        <begin position="9"/>
        <end position="520"/>
    </location>
</feature>
<dbReference type="Gene3D" id="3.90.700.10">
    <property type="entry name" value="Succinate dehydrogenase/fumarate reductase flavoprotein, catalytic domain"/>
    <property type="match status" value="1"/>
</dbReference>
<comment type="caution">
    <text evidence="6">The sequence shown here is derived from an EMBL/GenBank/DDBJ whole genome shotgun (WGS) entry which is preliminary data.</text>
</comment>